<feature type="compositionally biased region" description="Low complexity" evidence="1">
    <location>
        <begin position="330"/>
        <end position="345"/>
    </location>
</feature>
<dbReference type="PANTHER" id="PTHR31286:SF163">
    <property type="entry name" value="ZINC KNUCKLE CX2CX4HX4C DOMAIN-CONTAINING PROTEIN"/>
    <property type="match status" value="1"/>
</dbReference>
<organism evidence="3 4">
    <name type="scientific">Microthlaspi erraticum</name>
    <dbReference type="NCBI Taxonomy" id="1685480"/>
    <lineage>
        <taxon>Eukaryota</taxon>
        <taxon>Viridiplantae</taxon>
        <taxon>Streptophyta</taxon>
        <taxon>Embryophyta</taxon>
        <taxon>Tracheophyta</taxon>
        <taxon>Spermatophyta</taxon>
        <taxon>Magnoliopsida</taxon>
        <taxon>eudicotyledons</taxon>
        <taxon>Gunneridae</taxon>
        <taxon>Pentapetalae</taxon>
        <taxon>rosids</taxon>
        <taxon>malvids</taxon>
        <taxon>Brassicales</taxon>
        <taxon>Brassicaceae</taxon>
        <taxon>Coluteocarpeae</taxon>
        <taxon>Microthlaspi</taxon>
    </lineage>
</organism>
<evidence type="ECO:0000259" key="2">
    <source>
        <dbReference type="Pfam" id="PF14392"/>
    </source>
</evidence>
<accession>A0A6D2L6F1</accession>
<dbReference type="InterPro" id="IPR025836">
    <property type="entry name" value="Zn_knuckle_CX2CX4HX4C"/>
</dbReference>
<dbReference type="AlphaFoldDB" id="A0A6D2L6F1"/>
<proteinExistence type="predicted"/>
<protein>
    <recommendedName>
        <fullName evidence="2">Zinc knuckle CX2CX4HX4C domain-containing protein</fullName>
    </recommendedName>
</protein>
<evidence type="ECO:0000313" key="3">
    <source>
        <dbReference type="EMBL" id="CAA7055144.1"/>
    </source>
</evidence>
<feature type="region of interest" description="Disordered" evidence="1">
    <location>
        <begin position="126"/>
        <end position="265"/>
    </location>
</feature>
<feature type="compositionally biased region" description="Basic and acidic residues" evidence="1">
    <location>
        <begin position="237"/>
        <end position="252"/>
    </location>
</feature>
<evidence type="ECO:0000256" key="1">
    <source>
        <dbReference type="SAM" id="MobiDB-lite"/>
    </source>
</evidence>
<evidence type="ECO:0000313" key="4">
    <source>
        <dbReference type="Proteomes" id="UP000467841"/>
    </source>
</evidence>
<comment type="caution">
    <text evidence="3">The sequence shown here is derived from an EMBL/GenBank/DDBJ whole genome shotgun (WGS) entry which is preliminary data.</text>
</comment>
<reference evidence="3" key="1">
    <citation type="submission" date="2020-01" db="EMBL/GenBank/DDBJ databases">
        <authorList>
            <person name="Mishra B."/>
        </authorList>
    </citation>
    <scope>NUCLEOTIDE SEQUENCE [LARGE SCALE GENOMIC DNA]</scope>
</reference>
<feature type="compositionally biased region" description="Basic and acidic residues" evidence="1">
    <location>
        <begin position="130"/>
        <end position="168"/>
    </location>
</feature>
<keyword evidence="4" id="KW-1185">Reference proteome</keyword>
<feature type="compositionally biased region" description="Basic and acidic residues" evidence="1">
    <location>
        <begin position="175"/>
        <end position="186"/>
    </location>
</feature>
<dbReference type="OrthoDB" id="1427152at2759"/>
<dbReference type="EMBL" id="CACVBM020001606">
    <property type="protein sequence ID" value="CAA7055144.1"/>
    <property type="molecule type" value="Genomic_DNA"/>
</dbReference>
<sequence>MEKVLSNRPYHYERLMLIIQRWEPIISPTFPAFIPFWIELKGIPLHYWQKDLLYSIGEELGGMIKHELTSTTAKIKVHINGLQPLVKETVIEYESGEESIVTLEYENLENHCRICHRLTHDTYNCQEETETVREPDPRGRYAEKRYEERNERERGFHQRYDRHGKPFGDRAQPLRTREVEPRERPRGITVEGRPRPRTHWREKTPPRTPQIGDLRQTLRNREEERRRQRTPTQIWRETGRRRERSPPAREDSGTPTNNHPTLERALDFTGIPVPTQVPTEEEVMADLQDVTIRYVNCGDPVESEARRQRVLQGEMEGLMANTAARIVAAATTAAQAQTPPDGTPTNAAPTPRQRDSV</sequence>
<gene>
    <name evidence="3" type="ORF">MERR_LOCUS42380</name>
</gene>
<feature type="region of interest" description="Disordered" evidence="1">
    <location>
        <begin position="330"/>
        <end position="357"/>
    </location>
</feature>
<dbReference type="InterPro" id="IPR040256">
    <property type="entry name" value="At4g02000-like"/>
</dbReference>
<dbReference type="Proteomes" id="UP000467841">
    <property type="component" value="Unassembled WGS sequence"/>
</dbReference>
<feature type="domain" description="Zinc knuckle CX2CX4HX4C" evidence="2">
    <location>
        <begin position="83"/>
        <end position="126"/>
    </location>
</feature>
<dbReference type="Pfam" id="PF14392">
    <property type="entry name" value="zf-CCHC_4"/>
    <property type="match status" value="1"/>
</dbReference>
<name>A0A6D2L6F1_9BRAS</name>
<dbReference type="PANTHER" id="PTHR31286">
    <property type="entry name" value="GLYCINE-RICH CELL WALL STRUCTURAL PROTEIN 1.8-LIKE"/>
    <property type="match status" value="1"/>
</dbReference>